<name>A0AAE1SX11_9SOLA</name>
<dbReference type="PANTHER" id="PTHR46238">
    <property type="entry name" value="REVERSE TRANSCRIPTASE DOMAIN-CONTAINING PROTEIN"/>
    <property type="match status" value="1"/>
</dbReference>
<dbReference type="PANTHER" id="PTHR46238:SF8">
    <property type="entry name" value="ENDONUCLEASE_EXONUCLEASE_PHOSPHATASE DOMAIN-CONTAINING PROTEIN"/>
    <property type="match status" value="1"/>
</dbReference>
<proteinExistence type="predicted"/>
<accession>A0AAE1SX11</accession>
<organism evidence="1 2">
    <name type="scientific">Anisodus tanguticus</name>
    <dbReference type="NCBI Taxonomy" id="243964"/>
    <lineage>
        <taxon>Eukaryota</taxon>
        <taxon>Viridiplantae</taxon>
        <taxon>Streptophyta</taxon>
        <taxon>Embryophyta</taxon>
        <taxon>Tracheophyta</taxon>
        <taxon>Spermatophyta</taxon>
        <taxon>Magnoliopsida</taxon>
        <taxon>eudicotyledons</taxon>
        <taxon>Gunneridae</taxon>
        <taxon>Pentapetalae</taxon>
        <taxon>asterids</taxon>
        <taxon>lamiids</taxon>
        <taxon>Solanales</taxon>
        <taxon>Solanaceae</taxon>
        <taxon>Solanoideae</taxon>
        <taxon>Hyoscyameae</taxon>
        <taxon>Anisodus</taxon>
    </lineage>
</organism>
<reference evidence="1" key="1">
    <citation type="submission" date="2023-12" db="EMBL/GenBank/DDBJ databases">
        <title>Genome assembly of Anisodus tanguticus.</title>
        <authorList>
            <person name="Wang Y.-J."/>
        </authorList>
    </citation>
    <scope>NUCLEOTIDE SEQUENCE</scope>
    <source>
        <strain evidence="1">KB-2021</strain>
        <tissue evidence="1">Leaf</tissue>
    </source>
</reference>
<evidence type="ECO:0000313" key="1">
    <source>
        <dbReference type="EMBL" id="KAK4376236.1"/>
    </source>
</evidence>
<keyword evidence="2" id="KW-1185">Reference proteome</keyword>
<evidence type="ECO:0000313" key="2">
    <source>
        <dbReference type="Proteomes" id="UP001291623"/>
    </source>
</evidence>
<sequence>MKVTEMRMLRWMCRHTRRDMIRNNDIWDSVRVSSVEDKMHKARLRCFGHVQRRDTNTPVRRCERLTMDGFKRVEVGRRSIEER</sequence>
<dbReference type="AlphaFoldDB" id="A0AAE1SX11"/>
<protein>
    <submittedName>
        <fullName evidence="1">Uncharacterized protein</fullName>
    </submittedName>
</protein>
<dbReference type="Proteomes" id="UP001291623">
    <property type="component" value="Unassembled WGS sequence"/>
</dbReference>
<gene>
    <name evidence="1" type="ORF">RND71_006913</name>
</gene>
<dbReference type="EMBL" id="JAVYJV010000003">
    <property type="protein sequence ID" value="KAK4376236.1"/>
    <property type="molecule type" value="Genomic_DNA"/>
</dbReference>
<comment type="caution">
    <text evidence="1">The sequence shown here is derived from an EMBL/GenBank/DDBJ whole genome shotgun (WGS) entry which is preliminary data.</text>
</comment>